<sequence length="214" mass="23468">MTRFILGLFSLFCLTLLAAVTPTTQRHSDDVALLKSPVSSDVIETLIAQATAVADVKTTLQNFTSSFHECILGIQGAESDAPFDISKIAPPSVIVINVPPFSFKICQTKSRSEESYPQDIAATLSAHLTLASFPTIVGTAGLDAQLRAFHMALDLLSVMTHITYDSDLRSSDICRCECIAISQRLEIEPSCHYEFGIDRKNLRAAADDRFRERV</sequence>
<accession>A0A164PZC9</accession>
<reference evidence="2 3" key="1">
    <citation type="journal article" date="2016" name="Mol. Biol. Evol.">
        <title>Comparative Genomics of Early-Diverging Mushroom-Forming Fungi Provides Insights into the Origins of Lignocellulose Decay Capabilities.</title>
        <authorList>
            <person name="Nagy L.G."/>
            <person name="Riley R."/>
            <person name="Tritt A."/>
            <person name="Adam C."/>
            <person name="Daum C."/>
            <person name="Floudas D."/>
            <person name="Sun H."/>
            <person name="Yadav J.S."/>
            <person name="Pangilinan J."/>
            <person name="Larsson K.H."/>
            <person name="Matsuura K."/>
            <person name="Barry K."/>
            <person name="Labutti K."/>
            <person name="Kuo R."/>
            <person name="Ohm R.A."/>
            <person name="Bhattacharya S.S."/>
            <person name="Shirouzu T."/>
            <person name="Yoshinaga Y."/>
            <person name="Martin F.M."/>
            <person name="Grigoriev I.V."/>
            <person name="Hibbett D.S."/>
        </authorList>
    </citation>
    <scope>NUCLEOTIDE SEQUENCE [LARGE SCALE GENOMIC DNA]</scope>
    <source>
        <strain evidence="2 3">HHB9708</strain>
    </source>
</reference>
<proteinExistence type="predicted"/>
<evidence type="ECO:0008006" key="4">
    <source>
        <dbReference type="Google" id="ProtNLM"/>
    </source>
</evidence>
<gene>
    <name evidence="2" type="ORF">SISNIDRAFT_469464</name>
</gene>
<evidence type="ECO:0000256" key="1">
    <source>
        <dbReference type="SAM" id="SignalP"/>
    </source>
</evidence>
<feature type="signal peptide" evidence="1">
    <location>
        <begin position="1"/>
        <end position="19"/>
    </location>
</feature>
<dbReference type="Proteomes" id="UP000076722">
    <property type="component" value="Unassembled WGS sequence"/>
</dbReference>
<dbReference type="EMBL" id="KV419429">
    <property type="protein sequence ID" value="KZS89177.1"/>
    <property type="molecule type" value="Genomic_DNA"/>
</dbReference>
<evidence type="ECO:0000313" key="3">
    <source>
        <dbReference type="Proteomes" id="UP000076722"/>
    </source>
</evidence>
<dbReference type="AlphaFoldDB" id="A0A164PZC9"/>
<keyword evidence="1" id="KW-0732">Signal</keyword>
<feature type="chain" id="PRO_5007852424" description="Fungal calcium binding protein domain-containing protein" evidence="1">
    <location>
        <begin position="20"/>
        <end position="214"/>
    </location>
</feature>
<keyword evidence="3" id="KW-1185">Reference proteome</keyword>
<organism evidence="2 3">
    <name type="scientific">Sistotremastrum niveocremeum HHB9708</name>
    <dbReference type="NCBI Taxonomy" id="1314777"/>
    <lineage>
        <taxon>Eukaryota</taxon>
        <taxon>Fungi</taxon>
        <taxon>Dikarya</taxon>
        <taxon>Basidiomycota</taxon>
        <taxon>Agaricomycotina</taxon>
        <taxon>Agaricomycetes</taxon>
        <taxon>Sistotremastrales</taxon>
        <taxon>Sistotremastraceae</taxon>
        <taxon>Sertulicium</taxon>
        <taxon>Sertulicium niveocremeum</taxon>
    </lineage>
</organism>
<protein>
    <recommendedName>
        <fullName evidence="4">Fungal calcium binding protein domain-containing protein</fullName>
    </recommendedName>
</protein>
<name>A0A164PZC9_9AGAM</name>
<evidence type="ECO:0000313" key="2">
    <source>
        <dbReference type="EMBL" id="KZS89177.1"/>
    </source>
</evidence>